<accession>A0A0M8JPD8</accession>
<keyword evidence="3" id="KW-0489">Methyltransferase</keyword>
<dbReference type="PANTHER" id="PTHR43861">
    <property type="entry name" value="TRANS-ACONITATE 2-METHYLTRANSFERASE-RELATED"/>
    <property type="match status" value="1"/>
</dbReference>
<evidence type="ECO:0000256" key="1">
    <source>
        <dbReference type="ARBA" id="ARBA00022679"/>
    </source>
</evidence>
<feature type="domain" description="Methyltransferase" evidence="2">
    <location>
        <begin position="43"/>
        <end position="138"/>
    </location>
</feature>
<evidence type="ECO:0000313" key="3">
    <source>
        <dbReference type="EMBL" id="GAP19057.1"/>
    </source>
</evidence>
<sequence length="186" mass="20694">MTQSMYEPAGLEIFLTLALGRTLLSPYYRGFVRDLHLDPRERVLDFGSGSGVCTRHIAAQVRQGHLACVDISHKWMEVLRKTLRTYPQVSYHLGRITELELPAASFDRVILHFVLHDIPAEERPAVMQALARCLRPNGRLHLREPQGHGLEAAELAALAAAAGLRCQDFSAHKTAAGAVFDAEYKP</sequence>
<reference evidence="3" key="1">
    <citation type="journal article" date="2015" name="Genome Announc.">
        <title>Draft Genome Sequences of Anaerolinea thermolimosa IMO-1, Bellilinea caldifistulae GOMI-1, Leptolinea tardivitalis YMTK-2, Levilinea saccharolytica KIBI-1, Longilinea arvoryzae KOME-1, Previously Described as Members of the Class Anaerolineae (Chloroflexi).</title>
        <authorList>
            <person name="Matsuura N."/>
            <person name="Tourlousse M.D."/>
            <person name="Ohashi A."/>
            <person name="Hugenholtz P."/>
            <person name="Sekiguchi Y."/>
        </authorList>
    </citation>
    <scope>NUCLEOTIDE SEQUENCE</scope>
    <source>
        <strain evidence="3">KIBI-1</strain>
    </source>
</reference>
<name>A0A0M8JPD8_9CHLR</name>
<evidence type="ECO:0000259" key="2">
    <source>
        <dbReference type="Pfam" id="PF13649"/>
    </source>
</evidence>
<protein>
    <submittedName>
        <fullName evidence="3">Methylase</fullName>
    </submittedName>
</protein>
<dbReference type="Pfam" id="PF13649">
    <property type="entry name" value="Methyltransf_25"/>
    <property type="match status" value="1"/>
</dbReference>
<gene>
    <name evidence="3" type="ORF">LSAC_02955</name>
</gene>
<dbReference type="InterPro" id="IPR041698">
    <property type="entry name" value="Methyltransf_25"/>
</dbReference>
<dbReference type="SUPFAM" id="SSF53335">
    <property type="entry name" value="S-adenosyl-L-methionine-dependent methyltransferases"/>
    <property type="match status" value="1"/>
</dbReference>
<dbReference type="AlphaFoldDB" id="A0A0M8JPD8"/>
<dbReference type="CDD" id="cd02440">
    <property type="entry name" value="AdoMet_MTases"/>
    <property type="match status" value="1"/>
</dbReference>
<dbReference type="GO" id="GO:0032259">
    <property type="term" value="P:methylation"/>
    <property type="evidence" value="ECO:0007669"/>
    <property type="project" value="UniProtKB-KW"/>
</dbReference>
<dbReference type="InterPro" id="IPR029063">
    <property type="entry name" value="SAM-dependent_MTases_sf"/>
</dbReference>
<organism evidence="3">
    <name type="scientific">Levilinea saccharolytica</name>
    <dbReference type="NCBI Taxonomy" id="229921"/>
    <lineage>
        <taxon>Bacteria</taxon>
        <taxon>Bacillati</taxon>
        <taxon>Chloroflexota</taxon>
        <taxon>Anaerolineae</taxon>
        <taxon>Anaerolineales</taxon>
        <taxon>Anaerolineaceae</taxon>
        <taxon>Levilinea</taxon>
    </lineage>
</organism>
<dbReference type="GO" id="GO:0008168">
    <property type="term" value="F:methyltransferase activity"/>
    <property type="evidence" value="ECO:0007669"/>
    <property type="project" value="UniProtKB-KW"/>
</dbReference>
<keyword evidence="1" id="KW-0808">Transferase</keyword>
<proteinExistence type="predicted"/>
<dbReference type="EMBL" id="DF967975">
    <property type="protein sequence ID" value="GAP19057.1"/>
    <property type="molecule type" value="Genomic_DNA"/>
</dbReference>
<dbReference type="Gene3D" id="3.40.50.150">
    <property type="entry name" value="Vaccinia Virus protein VP39"/>
    <property type="match status" value="1"/>
</dbReference>